<keyword evidence="3" id="KW-1185">Reference proteome</keyword>
<dbReference type="VEuPathDB" id="FungiDB:HpaG801822"/>
<dbReference type="AlphaFoldDB" id="M4B6C1"/>
<proteinExistence type="predicted"/>
<organism evidence="2 3">
    <name type="scientific">Hyaloperonospora arabidopsidis (strain Emoy2)</name>
    <name type="common">Downy mildew agent</name>
    <name type="synonym">Peronospora arabidopsidis</name>
    <dbReference type="NCBI Taxonomy" id="559515"/>
    <lineage>
        <taxon>Eukaryota</taxon>
        <taxon>Sar</taxon>
        <taxon>Stramenopiles</taxon>
        <taxon>Oomycota</taxon>
        <taxon>Peronosporomycetes</taxon>
        <taxon>Peronosporales</taxon>
        <taxon>Peronosporaceae</taxon>
        <taxon>Hyaloperonospora</taxon>
    </lineage>
</organism>
<evidence type="ECO:0000313" key="2">
    <source>
        <dbReference type="EnsemblProtists" id="HpaP801822"/>
    </source>
</evidence>
<accession>M4B6C1</accession>
<name>M4B6C1_HYAAE</name>
<evidence type="ECO:0000313" key="3">
    <source>
        <dbReference type="Proteomes" id="UP000011713"/>
    </source>
</evidence>
<feature type="region of interest" description="Disordered" evidence="1">
    <location>
        <begin position="1"/>
        <end position="58"/>
    </location>
</feature>
<dbReference type="EnsemblProtists" id="HpaT801822">
    <property type="protein sequence ID" value="HpaP801822"/>
    <property type="gene ID" value="HpaG801822"/>
</dbReference>
<dbReference type="Proteomes" id="UP000011713">
    <property type="component" value="Unassembled WGS sequence"/>
</dbReference>
<dbReference type="InParanoid" id="M4B6C1"/>
<dbReference type="HOGENOM" id="CLU_2175935_0_0_1"/>
<reference evidence="3" key="1">
    <citation type="journal article" date="2010" name="Science">
        <title>Signatures of adaptation to obligate biotrophy in the Hyaloperonospora arabidopsidis genome.</title>
        <authorList>
            <person name="Baxter L."/>
            <person name="Tripathy S."/>
            <person name="Ishaque N."/>
            <person name="Boot N."/>
            <person name="Cabral A."/>
            <person name="Kemen E."/>
            <person name="Thines M."/>
            <person name="Ah-Fong A."/>
            <person name="Anderson R."/>
            <person name="Badejoko W."/>
            <person name="Bittner-Eddy P."/>
            <person name="Boore J.L."/>
            <person name="Chibucos M.C."/>
            <person name="Coates M."/>
            <person name="Dehal P."/>
            <person name="Delehaunty K."/>
            <person name="Dong S."/>
            <person name="Downton P."/>
            <person name="Dumas B."/>
            <person name="Fabro G."/>
            <person name="Fronick C."/>
            <person name="Fuerstenberg S.I."/>
            <person name="Fulton L."/>
            <person name="Gaulin E."/>
            <person name="Govers F."/>
            <person name="Hughes L."/>
            <person name="Humphray S."/>
            <person name="Jiang R.H."/>
            <person name="Judelson H."/>
            <person name="Kamoun S."/>
            <person name="Kyung K."/>
            <person name="Meijer H."/>
            <person name="Minx P."/>
            <person name="Morris P."/>
            <person name="Nelson J."/>
            <person name="Phuntumart V."/>
            <person name="Qutob D."/>
            <person name="Rehmany A."/>
            <person name="Rougon-Cardoso A."/>
            <person name="Ryden P."/>
            <person name="Torto-Alalibo T."/>
            <person name="Studholme D."/>
            <person name="Wang Y."/>
            <person name="Win J."/>
            <person name="Wood J."/>
            <person name="Clifton S.W."/>
            <person name="Rogers J."/>
            <person name="Van den Ackerveken G."/>
            <person name="Jones J.D."/>
            <person name="McDowell J.M."/>
            <person name="Beynon J."/>
            <person name="Tyler B.M."/>
        </authorList>
    </citation>
    <scope>NUCLEOTIDE SEQUENCE [LARGE SCALE GENOMIC DNA]</scope>
    <source>
        <strain evidence="3">Emoy2</strain>
    </source>
</reference>
<sequence length="110" mass="12101">MGLRYDEGEDADLHAVEDRNNSASTVRCGAASGSAEPQSNANPKACTARKMSTPSRRWDPNWERTRFSVISRRALVYCASSRSLEESEQYAETIIAQEGDFITVRLATGA</sequence>
<dbReference type="EMBL" id="JH598543">
    <property type="status" value="NOT_ANNOTATED_CDS"/>
    <property type="molecule type" value="Genomic_DNA"/>
</dbReference>
<reference evidence="2" key="2">
    <citation type="submission" date="2015-06" db="UniProtKB">
        <authorList>
            <consortium name="EnsemblProtists"/>
        </authorList>
    </citation>
    <scope>IDENTIFICATION</scope>
    <source>
        <strain evidence="2">Emoy2</strain>
    </source>
</reference>
<feature type="compositionally biased region" description="Basic and acidic residues" evidence="1">
    <location>
        <begin position="1"/>
        <end position="20"/>
    </location>
</feature>
<protein>
    <submittedName>
        <fullName evidence="2">Uncharacterized protein</fullName>
    </submittedName>
</protein>
<evidence type="ECO:0000256" key="1">
    <source>
        <dbReference type="SAM" id="MobiDB-lite"/>
    </source>
</evidence>